<gene>
    <name evidence="2" type="ORF">GGP82_002960</name>
</gene>
<dbReference type="InterPro" id="IPR021516">
    <property type="entry name" value="DUF3179"/>
</dbReference>
<dbReference type="AlphaFoldDB" id="A0A9X2U3X9"/>
<evidence type="ECO:0000256" key="1">
    <source>
        <dbReference type="SAM" id="MobiDB-lite"/>
    </source>
</evidence>
<evidence type="ECO:0000313" key="2">
    <source>
        <dbReference type="EMBL" id="MCS3866386.1"/>
    </source>
</evidence>
<name>A0A9X2U3X9_9BACT</name>
<accession>A0A9X2U3X9</accession>
<dbReference type="Pfam" id="PF11376">
    <property type="entry name" value="DUF3179"/>
    <property type="match status" value="1"/>
</dbReference>
<organism evidence="2 3">
    <name type="scientific">Salinibacter ruber</name>
    <dbReference type="NCBI Taxonomy" id="146919"/>
    <lineage>
        <taxon>Bacteria</taxon>
        <taxon>Pseudomonadati</taxon>
        <taxon>Rhodothermota</taxon>
        <taxon>Rhodothermia</taxon>
        <taxon>Rhodothermales</taxon>
        <taxon>Salinibacteraceae</taxon>
        <taxon>Salinibacter</taxon>
    </lineage>
</organism>
<evidence type="ECO:0000313" key="3">
    <source>
        <dbReference type="Proteomes" id="UP001155034"/>
    </source>
</evidence>
<protein>
    <recommendedName>
        <fullName evidence="4">DUF3179 domain-containing protein</fullName>
    </recommendedName>
</protein>
<dbReference type="RefSeq" id="WP_259084064.1">
    <property type="nucleotide sequence ID" value="NZ_JANTYZ010000012.1"/>
</dbReference>
<proteinExistence type="predicted"/>
<comment type="caution">
    <text evidence="2">The sequence shown here is derived from an EMBL/GenBank/DDBJ whole genome shotgun (WGS) entry which is preliminary data.</text>
</comment>
<reference evidence="2" key="1">
    <citation type="submission" date="2022-08" db="EMBL/GenBank/DDBJ databases">
        <title>Genomic Encyclopedia of Type Strains, Phase V (KMG-V): Genome sequencing to study the core and pangenomes of soil and plant-associated prokaryotes.</title>
        <authorList>
            <person name="Whitman W."/>
        </authorList>
    </citation>
    <scope>NUCLEOTIDE SEQUENCE</scope>
    <source>
        <strain evidence="2">SP2016B</strain>
    </source>
</reference>
<feature type="region of interest" description="Disordered" evidence="1">
    <location>
        <begin position="218"/>
        <end position="238"/>
    </location>
</feature>
<evidence type="ECO:0008006" key="4">
    <source>
        <dbReference type="Google" id="ProtNLM"/>
    </source>
</evidence>
<sequence length="398" mass="43048">MAADLASSPTTDSPSVQHRLVFVLGLVGLWIVSVAPGARAQSSLPPDAPPALQQFDTAYSKHNIDLSTLMLGGPPKDGIPSVDDPAFVSVGEASRWVAPEEPVILLEHKGTARAYPLQILTHHEIVNDRIAGTPVAVTFCPLCYSALVFERTLDGEPVELGVSGLLRNSDLVMYDRKTETLWQQLTGKGIVGDLAGRTLTQLPSQIVSFRQFGETHPDGAVLSRDTGHNRPYGRNPYAGYDDIDNKPFAYRGPTDDRLPPMAKVVAVTIGDRYKAYPHSKTEEKRVLHDTVAGRPLAVFHAPGAVSALDAAEIAESKETGSTGVFDRRVDGRTLTFSYVDDGRFEDENTGSTWTVTGKAVDGPLEGTQLDRVQHGDYFAFAWFAFRPEAALYSDGGAS</sequence>
<dbReference type="EMBL" id="JANTYZ010000012">
    <property type="protein sequence ID" value="MCS3866386.1"/>
    <property type="molecule type" value="Genomic_DNA"/>
</dbReference>
<dbReference type="Proteomes" id="UP001155034">
    <property type="component" value="Unassembled WGS sequence"/>
</dbReference>